<keyword evidence="5" id="KW-1185">Reference proteome</keyword>
<dbReference type="AlphaFoldDB" id="A0AAW4MR29"/>
<gene>
    <name evidence="2" type="ORF">KSV97_05740</name>
    <name evidence="3" type="ORF">KSW06_05740</name>
</gene>
<dbReference type="Proteomes" id="UP001196408">
    <property type="component" value="Unassembled WGS sequence"/>
</dbReference>
<feature type="domain" description="Nitroreductase" evidence="1">
    <location>
        <begin position="2"/>
        <end position="62"/>
    </location>
</feature>
<evidence type="ECO:0000313" key="5">
    <source>
        <dbReference type="Proteomes" id="UP001197492"/>
    </source>
</evidence>
<organism evidence="2 4">
    <name type="scientific">Catenibacterium mitsuokai</name>
    <dbReference type="NCBI Taxonomy" id="100886"/>
    <lineage>
        <taxon>Bacteria</taxon>
        <taxon>Bacillati</taxon>
        <taxon>Bacillota</taxon>
        <taxon>Erysipelotrichia</taxon>
        <taxon>Erysipelotrichales</taxon>
        <taxon>Coprobacillaceae</taxon>
        <taxon>Catenibacterium</taxon>
    </lineage>
</organism>
<protein>
    <submittedName>
        <fullName evidence="2">Nitroreductase family protein</fullName>
    </submittedName>
</protein>
<reference evidence="2 5" key="1">
    <citation type="submission" date="2021-06" db="EMBL/GenBank/DDBJ databases">
        <title>Collection of gut derived symbiotic bacterial strains cultured from healthy donors.</title>
        <authorList>
            <person name="Lin H."/>
            <person name="Littmann E."/>
            <person name="Pamer E.G."/>
        </authorList>
    </citation>
    <scope>NUCLEOTIDE SEQUENCE</scope>
    <source>
        <strain evidence="3 5">MSK.21.70</strain>
        <strain evidence="2">MSK.21.82</strain>
    </source>
</reference>
<evidence type="ECO:0000313" key="4">
    <source>
        <dbReference type="Proteomes" id="UP001196408"/>
    </source>
</evidence>
<comment type="caution">
    <text evidence="2">The sequence shown here is derived from an EMBL/GenBank/DDBJ whole genome shotgun (WGS) entry which is preliminary data.</text>
</comment>
<dbReference type="PANTHER" id="PTHR23026">
    <property type="entry name" value="NADPH NITROREDUCTASE"/>
    <property type="match status" value="1"/>
</dbReference>
<evidence type="ECO:0000259" key="1">
    <source>
        <dbReference type="Pfam" id="PF00881"/>
    </source>
</evidence>
<evidence type="ECO:0000313" key="2">
    <source>
        <dbReference type="EMBL" id="MBV3382726.1"/>
    </source>
</evidence>
<accession>A0AAW4MR29</accession>
<dbReference type="PANTHER" id="PTHR23026:SF123">
    <property type="entry name" value="NAD(P)H NITROREDUCTASE RV3131-RELATED"/>
    <property type="match status" value="1"/>
</dbReference>
<name>A0AAW4MR29_9FIRM</name>
<sequence length="82" mass="9255">MPEYAHIDMSASVENLLLEADSLGLGAVWLGIAPLKERMDAVREVLNIPENLEAFAIITCGYPESVRPQQNRFDKDRIHYVL</sequence>
<dbReference type="InterPro" id="IPR050627">
    <property type="entry name" value="Nitroreductase/BluB"/>
</dbReference>
<dbReference type="Proteomes" id="UP001197492">
    <property type="component" value="Unassembled WGS sequence"/>
</dbReference>
<dbReference type="EMBL" id="JAHOEF010000028">
    <property type="protein sequence ID" value="MBV3382726.1"/>
    <property type="molecule type" value="Genomic_DNA"/>
</dbReference>
<dbReference type="Pfam" id="PF00881">
    <property type="entry name" value="Nitroreductase"/>
    <property type="match status" value="1"/>
</dbReference>
<dbReference type="InterPro" id="IPR029479">
    <property type="entry name" value="Nitroreductase"/>
</dbReference>
<proteinExistence type="predicted"/>
<dbReference type="GO" id="GO:0016491">
    <property type="term" value="F:oxidoreductase activity"/>
    <property type="evidence" value="ECO:0007669"/>
    <property type="project" value="TreeGrafter"/>
</dbReference>
<dbReference type="EMBL" id="JAHOEL010000028">
    <property type="protein sequence ID" value="MBV3392757.1"/>
    <property type="molecule type" value="Genomic_DNA"/>
</dbReference>
<evidence type="ECO:0000313" key="3">
    <source>
        <dbReference type="EMBL" id="MBV3392757.1"/>
    </source>
</evidence>